<name>A0A6C0EB01_9ZZZZ</name>
<evidence type="ECO:0000256" key="1">
    <source>
        <dbReference type="SAM" id="Phobius"/>
    </source>
</evidence>
<dbReference type="AlphaFoldDB" id="A0A6C0EB01"/>
<accession>A0A6C0EB01</accession>
<keyword evidence="1" id="KW-0472">Membrane</keyword>
<sequence length="64" mass="7650">MLSNLIIKLKCKLKELSNIMMFMPIEKYMLYVLIFLLILIVLYTIISGDDGYLQKRLEHIRNMN</sequence>
<dbReference type="EMBL" id="MN739784">
    <property type="protein sequence ID" value="QHT26316.1"/>
    <property type="molecule type" value="Genomic_DNA"/>
</dbReference>
<evidence type="ECO:0000313" key="2">
    <source>
        <dbReference type="EMBL" id="QHT26316.1"/>
    </source>
</evidence>
<reference evidence="2" key="1">
    <citation type="journal article" date="2020" name="Nature">
        <title>Giant virus diversity and host interactions through global metagenomics.</title>
        <authorList>
            <person name="Schulz F."/>
            <person name="Roux S."/>
            <person name="Paez-Espino D."/>
            <person name="Jungbluth S."/>
            <person name="Walsh D.A."/>
            <person name="Denef V.J."/>
            <person name="McMahon K.D."/>
            <person name="Konstantinidis K.T."/>
            <person name="Eloe-Fadrosh E.A."/>
            <person name="Kyrpides N.C."/>
            <person name="Woyke T."/>
        </authorList>
    </citation>
    <scope>NUCLEOTIDE SEQUENCE</scope>
    <source>
        <strain evidence="2">GVMAG-M-3300023179-27</strain>
    </source>
</reference>
<protein>
    <submittedName>
        <fullName evidence="2">Uncharacterized protein</fullName>
    </submittedName>
</protein>
<proteinExistence type="predicted"/>
<keyword evidence="1" id="KW-0812">Transmembrane</keyword>
<keyword evidence="1" id="KW-1133">Transmembrane helix</keyword>
<feature type="transmembrane region" description="Helical" evidence="1">
    <location>
        <begin position="28"/>
        <end position="46"/>
    </location>
</feature>
<organism evidence="2">
    <name type="scientific">viral metagenome</name>
    <dbReference type="NCBI Taxonomy" id="1070528"/>
    <lineage>
        <taxon>unclassified sequences</taxon>
        <taxon>metagenomes</taxon>
        <taxon>organismal metagenomes</taxon>
    </lineage>
</organism>